<dbReference type="CDD" id="cd00067">
    <property type="entry name" value="GAL4"/>
    <property type="match status" value="1"/>
</dbReference>
<accession>A0A7U2EXR3</accession>
<feature type="region of interest" description="Disordered" evidence="2">
    <location>
        <begin position="1"/>
        <end position="154"/>
    </location>
</feature>
<dbReference type="InterPro" id="IPR050797">
    <property type="entry name" value="Carb_Metab_Trans_Reg"/>
</dbReference>
<gene>
    <name evidence="4" type="ORF">JI435_156980</name>
</gene>
<evidence type="ECO:0000256" key="1">
    <source>
        <dbReference type="ARBA" id="ARBA00023242"/>
    </source>
</evidence>
<feature type="compositionally biased region" description="Basic residues" evidence="2">
    <location>
        <begin position="103"/>
        <end position="114"/>
    </location>
</feature>
<evidence type="ECO:0000259" key="3">
    <source>
        <dbReference type="PROSITE" id="PS50048"/>
    </source>
</evidence>
<name>A0A7U2EXR3_PHANO</name>
<organism evidence="4 5">
    <name type="scientific">Phaeosphaeria nodorum (strain SN15 / ATCC MYA-4574 / FGSC 10173)</name>
    <name type="common">Glume blotch fungus</name>
    <name type="synonym">Parastagonospora nodorum</name>
    <dbReference type="NCBI Taxonomy" id="321614"/>
    <lineage>
        <taxon>Eukaryota</taxon>
        <taxon>Fungi</taxon>
        <taxon>Dikarya</taxon>
        <taxon>Ascomycota</taxon>
        <taxon>Pezizomycotina</taxon>
        <taxon>Dothideomycetes</taxon>
        <taxon>Pleosporomycetidae</taxon>
        <taxon>Pleosporales</taxon>
        <taxon>Pleosporineae</taxon>
        <taxon>Phaeosphaeriaceae</taxon>
        <taxon>Parastagonospora</taxon>
    </lineage>
</organism>
<feature type="compositionally biased region" description="Basic and acidic residues" evidence="2">
    <location>
        <begin position="1"/>
        <end position="15"/>
    </location>
</feature>
<reference evidence="5" key="1">
    <citation type="journal article" date="2021" name="BMC Genomics">
        <title>Chromosome-level genome assembly and manually-curated proteome of model necrotroph Parastagonospora nodorum Sn15 reveals a genome-wide trove of candidate effector homologs, and redundancy of virulence-related functions within an accessory chromosome.</title>
        <authorList>
            <person name="Bertazzoni S."/>
            <person name="Jones D.A.B."/>
            <person name="Phan H.T."/>
            <person name="Tan K.-C."/>
            <person name="Hane J.K."/>
        </authorList>
    </citation>
    <scope>NUCLEOTIDE SEQUENCE [LARGE SCALE GENOMIC DNA]</scope>
    <source>
        <strain evidence="5">SN15 / ATCC MYA-4574 / FGSC 10173)</strain>
    </source>
</reference>
<proteinExistence type="predicted"/>
<evidence type="ECO:0000256" key="2">
    <source>
        <dbReference type="SAM" id="MobiDB-lite"/>
    </source>
</evidence>
<dbReference type="PROSITE" id="PS50048">
    <property type="entry name" value="ZN2_CY6_FUNGAL_2"/>
    <property type="match status" value="1"/>
</dbReference>
<dbReference type="SUPFAM" id="SSF57701">
    <property type="entry name" value="Zn2/Cys6 DNA-binding domain"/>
    <property type="match status" value="1"/>
</dbReference>
<feature type="domain" description="Zn(2)-C6 fungal-type" evidence="3">
    <location>
        <begin position="482"/>
        <end position="516"/>
    </location>
</feature>
<dbReference type="PANTHER" id="PTHR31668:SF4">
    <property type="entry name" value="TRANSCRIPTIONAL ACTIVATOR PROTEIN DAL81"/>
    <property type="match status" value="1"/>
</dbReference>
<dbReference type="KEGG" id="pno:SNOG_15698"/>
<feature type="compositionally biased region" description="Basic and acidic residues" evidence="2">
    <location>
        <begin position="115"/>
        <end position="125"/>
    </location>
</feature>
<dbReference type="Proteomes" id="UP000663193">
    <property type="component" value="Chromosome 4"/>
</dbReference>
<keyword evidence="1" id="KW-0539">Nucleus</keyword>
<protein>
    <recommendedName>
        <fullName evidence="3">Zn(2)-C6 fungal-type domain-containing protein</fullName>
    </recommendedName>
</protein>
<evidence type="ECO:0000313" key="4">
    <source>
        <dbReference type="EMBL" id="QRC93783.1"/>
    </source>
</evidence>
<dbReference type="InterPro" id="IPR036864">
    <property type="entry name" value="Zn2-C6_fun-type_DNA-bd_sf"/>
</dbReference>
<dbReference type="EMBL" id="CP069026">
    <property type="protein sequence ID" value="QRC93783.1"/>
    <property type="molecule type" value="Genomic_DNA"/>
</dbReference>
<dbReference type="InterPro" id="IPR001138">
    <property type="entry name" value="Zn2Cys6_DnaBD"/>
</dbReference>
<dbReference type="OrthoDB" id="5303703at2759"/>
<dbReference type="GO" id="GO:0008270">
    <property type="term" value="F:zinc ion binding"/>
    <property type="evidence" value="ECO:0007669"/>
    <property type="project" value="InterPro"/>
</dbReference>
<dbReference type="VEuPathDB" id="FungiDB:JI435_156980"/>
<dbReference type="RefSeq" id="XP_001805838.1">
    <property type="nucleotide sequence ID" value="XM_001805786.1"/>
</dbReference>
<evidence type="ECO:0000313" key="5">
    <source>
        <dbReference type="Proteomes" id="UP000663193"/>
    </source>
</evidence>
<dbReference type="AlphaFoldDB" id="A0A7U2EXR3"/>
<dbReference type="GO" id="GO:0000981">
    <property type="term" value="F:DNA-binding transcription factor activity, RNA polymerase II-specific"/>
    <property type="evidence" value="ECO:0007669"/>
    <property type="project" value="InterPro"/>
</dbReference>
<dbReference type="PANTHER" id="PTHR31668">
    <property type="entry name" value="GLUCOSE TRANSPORT TRANSCRIPTION REGULATOR RGT1-RELATED-RELATED"/>
    <property type="match status" value="1"/>
</dbReference>
<sequence>MANAGHDEMPPRPECEFDFNLPHGIDAEEDVIVNQNSAVERSNDEPTLGGSREDSNLDPLFFDDTDSAQQPMNYDSLPKGFSDDEGEGLQFDRSCEAEQARKPSPKSKKSPRRSNKGDVGEEASPRAKRPRQSLFGGPVEEAQEPEFESNFNDQDVDVNVDVDMDAPEPSPDFRHRMSSLNLDQQEENDTEAFQNAQDDHPFDLGLGLGSFEQDDMLAMGSRAASEDSFMIPQDDRPVYELRQNIDRAKTSTYIDTDKTGNYDPAQEAKIKALKLQKAKAMKAAKKKSKGKGKAKVQKEHVPKYIVRLRFKAFGNVRNYTNDEDNWPVDWSEVDTDYEQEANEYKGWYRHETPGIDIQIPIEDPQGSVDDITGYPAARGCKQCRINDKDCTMVAGGSFPCDECEEEDTVCEPIIKPVTKGRCKQCDHDDEDTCSFEDNPGQSICDQCTDGQFVCEALPPLNYKAPRISIDEILYGPNRKHVQCTFCRAEKKRCSLKKKTDKPPCNHCKNNSIGCTFYDIPKAITERQAAAARKKALLHPTQGEAPKVSMPGSEFFSPEDLEDMMRDDDTPLSREPTPELDLIDNDGNKGLIRKVKTSFAHPVEFNQTSDCNFCELPMFGCVGEFEREVYVIKWHSGLGYTEVGGGHREDKDPTRMCKDCTMARAQIILCDCHTYERMPEDTLPLDFAAMSDDLMYAEPGSAEMRYQLSRWCSMCFSPAKIGCCTTQLALNGVEDGETRVGCGLRLCDNCRDFLQDGYNGNLEEMAEAMDNMPKASAEDGESETLEGKPRADVGYLLNDSLLMRCIMAEGYDAADDA</sequence>
<dbReference type="OMA" id="SWHDNDE"/>
<keyword evidence="5" id="KW-1185">Reference proteome</keyword>